<reference evidence="2" key="1">
    <citation type="submission" date="2021-02" db="EMBL/GenBank/DDBJ databases">
        <authorList>
            <person name="Dougan E. K."/>
            <person name="Rhodes N."/>
            <person name="Thang M."/>
            <person name="Chan C."/>
        </authorList>
    </citation>
    <scope>NUCLEOTIDE SEQUENCE</scope>
</reference>
<feature type="non-terminal residue" evidence="2">
    <location>
        <position position="1"/>
    </location>
</feature>
<feature type="region of interest" description="Disordered" evidence="1">
    <location>
        <begin position="70"/>
        <end position="116"/>
    </location>
</feature>
<feature type="compositionally biased region" description="Acidic residues" evidence="1">
    <location>
        <begin position="94"/>
        <end position="103"/>
    </location>
</feature>
<dbReference type="Proteomes" id="UP000649617">
    <property type="component" value="Unassembled WGS sequence"/>
</dbReference>
<evidence type="ECO:0000313" key="3">
    <source>
        <dbReference type="Proteomes" id="UP000649617"/>
    </source>
</evidence>
<keyword evidence="3" id="KW-1185">Reference proteome</keyword>
<dbReference type="EMBL" id="CAJNIZ010028435">
    <property type="protein sequence ID" value="CAE7508012.1"/>
    <property type="molecule type" value="Genomic_DNA"/>
</dbReference>
<name>A0A812T329_SYMPI</name>
<evidence type="ECO:0000256" key="1">
    <source>
        <dbReference type="SAM" id="MobiDB-lite"/>
    </source>
</evidence>
<comment type="caution">
    <text evidence="2">The sequence shown here is derived from an EMBL/GenBank/DDBJ whole genome shotgun (WGS) entry which is preliminary data.</text>
</comment>
<gene>
    <name evidence="2" type="ORF">SPIL2461_LOCUS13183</name>
</gene>
<evidence type="ECO:0000313" key="2">
    <source>
        <dbReference type="EMBL" id="CAE7508012.1"/>
    </source>
</evidence>
<accession>A0A812T329</accession>
<dbReference type="AlphaFoldDB" id="A0A812T329"/>
<sequence length="116" mass="12329">ASSTATSQQAYQGKVYSGMAVRPRGLGTPRRDMLAGEIYRSSLDAPTTLTKDGLAWGRFLSTKAHYRTPEEKAEAAKSQKQKGFFQRMFGGGGDDADDLDEVAGDAGAPSNLPTSP</sequence>
<proteinExistence type="predicted"/>
<protein>
    <submittedName>
        <fullName evidence="2">Uncharacterized protein</fullName>
    </submittedName>
</protein>
<organism evidence="2 3">
    <name type="scientific">Symbiodinium pilosum</name>
    <name type="common">Dinoflagellate</name>
    <dbReference type="NCBI Taxonomy" id="2952"/>
    <lineage>
        <taxon>Eukaryota</taxon>
        <taxon>Sar</taxon>
        <taxon>Alveolata</taxon>
        <taxon>Dinophyceae</taxon>
        <taxon>Suessiales</taxon>
        <taxon>Symbiodiniaceae</taxon>
        <taxon>Symbiodinium</taxon>
    </lineage>
</organism>
<dbReference type="OrthoDB" id="436174at2759"/>